<dbReference type="Proteomes" id="UP000324758">
    <property type="component" value="Unassembled WGS sequence"/>
</dbReference>
<keyword evidence="4" id="KW-1185">Reference proteome</keyword>
<protein>
    <submittedName>
        <fullName evidence="3">Autotransporter domain-containing protein</fullName>
    </submittedName>
</protein>
<gene>
    <name evidence="3" type="ORF">FXB40_02870</name>
</gene>
<name>A0A5D3KNX4_9BRAD</name>
<dbReference type="InterPro" id="IPR005546">
    <property type="entry name" value="Autotransporte_beta"/>
</dbReference>
<dbReference type="PROSITE" id="PS51208">
    <property type="entry name" value="AUTOTRANSPORTER"/>
    <property type="match status" value="1"/>
</dbReference>
<dbReference type="Pfam" id="PF03797">
    <property type="entry name" value="Autotransporter"/>
    <property type="match status" value="1"/>
</dbReference>
<accession>A0A5D3KNX4</accession>
<dbReference type="InterPro" id="IPR036709">
    <property type="entry name" value="Autotransporte_beta_dom_sf"/>
</dbReference>
<dbReference type="Gene3D" id="2.40.128.130">
    <property type="entry name" value="Autotransporter beta-domain"/>
    <property type="match status" value="1"/>
</dbReference>
<keyword evidence="1" id="KW-0732">Signal</keyword>
<reference evidence="3 4" key="1">
    <citation type="submission" date="2019-08" db="EMBL/GenBank/DDBJ databases">
        <title>Bradyrhizobium hipponensis sp. nov., a rhizobium isolated from a Lupinus angustifolius root nodule in Tunisia.</title>
        <authorList>
            <person name="Off K."/>
            <person name="Rejili M."/>
            <person name="Mars M."/>
            <person name="Brachmann A."/>
            <person name="Marin M."/>
        </authorList>
    </citation>
    <scope>NUCLEOTIDE SEQUENCE [LARGE SCALE GENOMIC DNA]</scope>
    <source>
        <strain evidence="3 4">CTAW71</strain>
    </source>
</reference>
<evidence type="ECO:0000313" key="3">
    <source>
        <dbReference type="EMBL" id="TYL99502.1"/>
    </source>
</evidence>
<organism evidence="3 4">
    <name type="scientific">Bradyrhizobium rifense</name>
    <dbReference type="NCBI Taxonomy" id="515499"/>
    <lineage>
        <taxon>Bacteria</taxon>
        <taxon>Pseudomonadati</taxon>
        <taxon>Pseudomonadota</taxon>
        <taxon>Alphaproteobacteria</taxon>
        <taxon>Hyphomicrobiales</taxon>
        <taxon>Nitrobacteraceae</taxon>
        <taxon>Bradyrhizobium</taxon>
    </lineage>
</organism>
<dbReference type="EMBL" id="VSSS01000007">
    <property type="protein sequence ID" value="TYL99502.1"/>
    <property type="molecule type" value="Genomic_DNA"/>
</dbReference>
<dbReference type="SMART" id="SM00869">
    <property type="entry name" value="Autotransporter"/>
    <property type="match status" value="1"/>
</dbReference>
<dbReference type="InterPro" id="IPR011050">
    <property type="entry name" value="Pectin_lyase_fold/virulence"/>
</dbReference>
<dbReference type="SUPFAM" id="SSF103515">
    <property type="entry name" value="Autotransporter"/>
    <property type="match status" value="1"/>
</dbReference>
<evidence type="ECO:0000256" key="1">
    <source>
        <dbReference type="SAM" id="SignalP"/>
    </source>
</evidence>
<proteinExistence type="predicted"/>
<feature type="chain" id="PRO_5022829415" evidence="1">
    <location>
        <begin position="24"/>
        <end position="1098"/>
    </location>
</feature>
<dbReference type="SUPFAM" id="SSF51126">
    <property type="entry name" value="Pectin lyase-like"/>
    <property type="match status" value="1"/>
</dbReference>
<evidence type="ECO:0000313" key="4">
    <source>
        <dbReference type="Proteomes" id="UP000324758"/>
    </source>
</evidence>
<evidence type="ECO:0000259" key="2">
    <source>
        <dbReference type="PROSITE" id="PS51208"/>
    </source>
</evidence>
<dbReference type="AlphaFoldDB" id="A0A5D3KNX4"/>
<dbReference type="OrthoDB" id="7195851at2"/>
<dbReference type="RefSeq" id="WP_148770704.1">
    <property type="nucleotide sequence ID" value="NZ_VSSS01000007.1"/>
</dbReference>
<sequence>MSCVRIVAFAAAGFGLMPGPGLAQSVDIPLGYTINTGANYGFNNPNPALVLTINVGVNGGAAQTYAFDTGSSVFLAPSSVYAGGAPTVLATGVNVETYGTSPTSAFTGDLYQISASALKFYATAGATSGGISLGTTGNYNVASYTSYSLSSGGATSSQPFGASVGVFGASALAFTKTVAGSAIGLGSVIGQTNVANTTAGYMVAANGQSLAALNAQLNTSIPGGPVTSAQQSIQTVPQSITSCNPCVTVGLTPALIAQFQSVNTVAAGSNGISFPNSNVLSMGKFVPLNFSVGFRAPFSLNVSLDTGWTDFAVSSGRGAPPTLTVSANSNGTQETFNIASARGVPSPYALANSSADILGIGFFVQNSVLYNLAGQQVGYSPNFVTDANIATTQPLVIDANLVPLGLAGVISGPGGLSIAAGGSATLSGTNTYTGPTNVSGDSAYLALVGPGSIAPSSGVNVSAGGWFDVSGASTAATIKSLSGDVDGLVWLGANSLALSAASGVFAGTIVGTGGLELLSGHQTLSGINGYTGMTVVSGGTLTVNGTIASSYLTLVGPGATLAGTGTIGLLSVLDGGTFAPAWGMPARTMNVAGDLILSSGANYAVQLGASSAAFANVSGNASLAGTLAISPAPGSALIRQYDLLHSGSLGGTSFGGITTSLPGFSTSLSYSATDATLTLDAALLAQAQTSGIGANGQRIAKLLDASFNTTGTTSAGFSPLYTLTGRNLGNALTQASGEAGTGVQQTSFNAMDQFLGLLMDPGVGEQGGTRWSATSTSNFAGADDELAYAATSRTRRASERDAYGLMAKAPLRTNYDPRWSVWASGFGGSQSSDGNAAVGSNAATSQVFGTAVGADYLLSPRTVMGFALAGGGTNASVANSGAARSDLFQAGAFVRHKSGAAYISAGFGYGWQDITTDRTVTVSGVDRLRAEFHANAWSGRVEGGYRLAISSLKGFGITPYAAAQFTTIALPAYAESAVSGAGTFALSYSGRNVTDSRSEIGVRTDQTFAIRNGLLTVNSRLAWAHDFDPDRWAAASFLALPASGFTVSGAAQGRDAALTSLGADINWLNGWSARAGFEGAFADVSRSYAGKGLLRYAW</sequence>
<feature type="domain" description="Autotransporter" evidence="2">
    <location>
        <begin position="814"/>
        <end position="1098"/>
    </location>
</feature>
<feature type="signal peptide" evidence="1">
    <location>
        <begin position="1"/>
        <end position="23"/>
    </location>
</feature>
<comment type="caution">
    <text evidence="3">The sequence shown here is derived from an EMBL/GenBank/DDBJ whole genome shotgun (WGS) entry which is preliminary data.</text>
</comment>